<evidence type="ECO:0000256" key="4">
    <source>
        <dbReference type="ARBA" id="ARBA00023242"/>
    </source>
</evidence>
<dbReference type="InterPro" id="IPR003656">
    <property type="entry name" value="Znf_BED"/>
</dbReference>
<dbReference type="Pfam" id="PF02892">
    <property type="entry name" value="zf-BED"/>
    <property type="match status" value="1"/>
</dbReference>
<evidence type="ECO:0000256" key="2">
    <source>
        <dbReference type="ARBA" id="ARBA00022771"/>
    </source>
</evidence>
<dbReference type="GO" id="GO:0006357">
    <property type="term" value="P:regulation of transcription by RNA polymerase II"/>
    <property type="evidence" value="ECO:0007669"/>
    <property type="project" value="TreeGrafter"/>
</dbReference>
<dbReference type="PROSITE" id="PS50097">
    <property type="entry name" value="BTB"/>
    <property type="match status" value="1"/>
</dbReference>
<dbReference type="SUPFAM" id="SSF54695">
    <property type="entry name" value="POZ domain"/>
    <property type="match status" value="1"/>
</dbReference>
<dbReference type="PROSITE" id="PS50808">
    <property type="entry name" value="ZF_BED"/>
    <property type="match status" value="1"/>
</dbReference>
<dbReference type="EMBL" id="JAWQEG010007096">
    <property type="protein sequence ID" value="KAK3853113.1"/>
    <property type="molecule type" value="Genomic_DNA"/>
</dbReference>
<sequence length="773" mass="85139">MSIREGKAGRRNDSVWSHFTKRWTDEKHYVVICTHCKQRVSAKVDRLRRHLRKCVPRLHYPKPELEGMEESLLAGMSCSNPQPIATETSNVDTPSSQLSPPWNQENALVDSKDSPHSPSAMANQQYCLKWNNHQSNLLRAFDRLLQSESFTDVTLACEGKSLRAHKVVLSACSSYFEQLFEEHPDKSPIIILKDMKFIHVSQLVNFMYRGEINITQDMLSGLLKTAETLKVKGLAEVSGDSQHTAQVANPIPPILRLGAVSIPVGSAPHVPHTTQELLQHATRPVTLPQMVVPNTSPLTTALNAPLVTPPTLAPLAALLNPETISSLDERRVNFLKRMKQEHEASINNNNSSSGGGGGGVPGGGLHEPPSKMARHEQRGPEKEEDSSGSVPLPHHAIFMTPPEKLQQQAATSSSSPMQNVLTPIPHELTVNARQELPDFLKCYNIFKLNDYLGFRTRQQFWEEPSVRRILEGIKNKEIDMKSAAELLGVSYGTLYGRYREVFGYLKHSWVNKQGRVSGGNGGGSSQKERSIWEESRAQDLIQRVLNKELSLTAAAVRLGVDTNTFFSHLTDNGKNKSRVALLLGTDLSGSSSSDSSLNNNNATGASATNHHHHNEDSNSANASLIDATGEDSNPPVGNNQASDDSNMDGLMDASRGASKDDEPLNLDTSHQVIEDIEGGGQEPELNGEKEDNEDDLEVIDDAHETRSSEQALGVQDMHETRSSEQAMGVQDMEAVEEAEDQLTEDQEHMPQQTMESFQSIVEDDSANMYAEAS</sequence>
<organism evidence="9 10">
    <name type="scientific">Petrolisthes cinctipes</name>
    <name type="common">Flat porcelain crab</name>
    <dbReference type="NCBI Taxonomy" id="88211"/>
    <lineage>
        <taxon>Eukaryota</taxon>
        <taxon>Metazoa</taxon>
        <taxon>Ecdysozoa</taxon>
        <taxon>Arthropoda</taxon>
        <taxon>Crustacea</taxon>
        <taxon>Multicrustacea</taxon>
        <taxon>Malacostraca</taxon>
        <taxon>Eumalacostraca</taxon>
        <taxon>Eucarida</taxon>
        <taxon>Decapoda</taxon>
        <taxon>Pleocyemata</taxon>
        <taxon>Anomura</taxon>
        <taxon>Galatheoidea</taxon>
        <taxon>Porcellanidae</taxon>
        <taxon>Petrolisthes</taxon>
    </lineage>
</organism>
<protein>
    <recommendedName>
        <fullName evidence="11">BTB domain-containing protein</fullName>
    </recommendedName>
</protein>
<feature type="region of interest" description="Disordered" evidence="6">
    <location>
        <begin position="588"/>
        <end position="773"/>
    </location>
</feature>
<feature type="compositionally biased region" description="Polar residues" evidence="6">
    <location>
        <begin position="83"/>
        <end position="106"/>
    </location>
</feature>
<evidence type="ECO:0000259" key="8">
    <source>
        <dbReference type="PROSITE" id="PS50808"/>
    </source>
</evidence>
<keyword evidence="2 5" id="KW-0863">Zinc-finger</keyword>
<dbReference type="PANTHER" id="PTHR23110:SF109">
    <property type="entry name" value="FI07618P-RELATED"/>
    <property type="match status" value="1"/>
</dbReference>
<evidence type="ECO:0000313" key="9">
    <source>
        <dbReference type="EMBL" id="KAK3853113.1"/>
    </source>
</evidence>
<dbReference type="AlphaFoldDB" id="A0AAE1BMH5"/>
<dbReference type="Gene3D" id="3.30.710.10">
    <property type="entry name" value="Potassium Channel Kv1.1, Chain A"/>
    <property type="match status" value="1"/>
</dbReference>
<evidence type="ECO:0000313" key="10">
    <source>
        <dbReference type="Proteomes" id="UP001286313"/>
    </source>
</evidence>
<dbReference type="Proteomes" id="UP001286313">
    <property type="component" value="Unassembled WGS sequence"/>
</dbReference>
<dbReference type="GO" id="GO:0003677">
    <property type="term" value="F:DNA binding"/>
    <property type="evidence" value="ECO:0007669"/>
    <property type="project" value="InterPro"/>
</dbReference>
<accession>A0AAE1BMH5</accession>
<feature type="compositionally biased region" description="Polar residues" evidence="6">
    <location>
        <begin position="749"/>
        <end position="759"/>
    </location>
</feature>
<dbReference type="InterPro" id="IPR000210">
    <property type="entry name" value="BTB/POZ_dom"/>
</dbReference>
<dbReference type="PANTHER" id="PTHR23110">
    <property type="entry name" value="BTB DOMAIN TRANSCRIPTION FACTOR"/>
    <property type="match status" value="1"/>
</dbReference>
<keyword evidence="10" id="KW-1185">Reference proteome</keyword>
<evidence type="ECO:0000256" key="1">
    <source>
        <dbReference type="ARBA" id="ARBA00022723"/>
    </source>
</evidence>
<evidence type="ECO:0000259" key="7">
    <source>
        <dbReference type="PROSITE" id="PS50097"/>
    </source>
</evidence>
<feature type="compositionally biased region" description="Gly residues" evidence="6">
    <location>
        <begin position="353"/>
        <end position="365"/>
    </location>
</feature>
<keyword evidence="4" id="KW-0539">Nucleus</keyword>
<keyword evidence="1" id="KW-0479">Metal-binding</keyword>
<dbReference type="CDD" id="cd18315">
    <property type="entry name" value="BTB_POZ_BAB-like"/>
    <property type="match status" value="1"/>
</dbReference>
<proteinExistence type="predicted"/>
<dbReference type="GO" id="GO:0005634">
    <property type="term" value="C:nucleus"/>
    <property type="evidence" value="ECO:0007669"/>
    <property type="project" value="TreeGrafter"/>
</dbReference>
<dbReference type="GO" id="GO:0008270">
    <property type="term" value="F:zinc ion binding"/>
    <property type="evidence" value="ECO:0007669"/>
    <property type="project" value="UniProtKB-KW"/>
</dbReference>
<evidence type="ECO:0008006" key="11">
    <source>
        <dbReference type="Google" id="ProtNLM"/>
    </source>
</evidence>
<dbReference type="InterPro" id="IPR011333">
    <property type="entry name" value="SKP1/BTB/POZ_sf"/>
</dbReference>
<feature type="compositionally biased region" description="Acidic residues" evidence="6">
    <location>
        <begin position="733"/>
        <end position="744"/>
    </location>
</feature>
<reference evidence="9" key="1">
    <citation type="submission" date="2023-10" db="EMBL/GenBank/DDBJ databases">
        <title>Genome assemblies of two species of porcelain crab, Petrolisthes cinctipes and Petrolisthes manimaculis (Anomura: Porcellanidae).</title>
        <authorList>
            <person name="Angst P."/>
        </authorList>
    </citation>
    <scope>NUCLEOTIDE SEQUENCE</scope>
    <source>
        <strain evidence="9">PB745_01</strain>
        <tissue evidence="9">Gill</tissue>
    </source>
</reference>
<dbReference type="InterPro" id="IPR051095">
    <property type="entry name" value="Dros_DevTransReg"/>
</dbReference>
<dbReference type="SMART" id="SM00225">
    <property type="entry name" value="BTB"/>
    <property type="match status" value="1"/>
</dbReference>
<evidence type="ECO:0000256" key="5">
    <source>
        <dbReference type="PROSITE-ProRule" id="PRU00027"/>
    </source>
</evidence>
<feature type="compositionally biased region" description="Acidic residues" evidence="6">
    <location>
        <begin position="690"/>
        <end position="699"/>
    </location>
</feature>
<feature type="compositionally biased region" description="Low complexity" evidence="6">
    <location>
        <begin position="588"/>
        <end position="608"/>
    </location>
</feature>
<feature type="compositionally biased region" description="Polar residues" evidence="6">
    <location>
        <begin position="635"/>
        <end position="644"/>
    </location>
</feature>
<comment type="caution">
    <text evidence="9">The sequence shown here is derived from an EMBL/GenBank/DDBJ whole genome shotgun (WGS) entry which is preliminary data.</text>
</comment>
<dbReference type="Pfam" id="PF00651">
    <property type="entry name" value="BTB"/>
    <property type="match status" value="1"/>
</dbReference>
<feature type="region of interest" description="Disordered" evidence="6">
    <location>
        <begin position="83"/>
        <end position="115"/>
    </location>
</feature>
<feature type="domain" description="BTB" evidence="7">
    <location>
        <begin position="151"/>
        <end position="216"/>
    </location>
</feature>
<name>A0AAE1BMH5_PETCI</name>
<feature type="domain" description="BED-type" evidence="8">
    <location>
        <begin position="10"/>
        <end position="59"/>
    </location>
</feature>
<evidence type="ECO:0000256" key="6">
    <source>
        <dbReference type="SAM" id="MobiDB-lite"/>
    </source>
</evidence>
<gene>
    <name evidence="9" type="ORF">Pcinc_040336</name>
</gene>
<keyword evidence="3" id="KW-0862">Zinc</keyword>
<evidence type="ECO:0000256" key="3">
    <source>
        <dbReference type="ARBA" id="ARBA00022833"/>
    </source>
</evidence>
<feature type="region of interest" description="Disordered" evidence="6">
    <location>
        <begin position="341"/>
        <end position="396"/>
    </location>
</feature>